<evidence type="ECO:0000256" key="7">
    <source>
        <dbReference type="ARBA" id="ARBA00023004"/>
    </source>
</evidence>
<protein>
    <recommendedName>
        <fullName evidence="3 9">4-hydroxyphenylpyruvate dioxygenase</fullName>
    </recommendedName>
</protein>
<feature type="binding site" evidence="10">
    <location>
        <position position="268"/>
    </location>
    <ligand>
        <name>Fe cation</name>
        <dbReference type="ChEBI" id="CHEBI:24875"/>
    </ligand>
</feature>
<evidence type="ECO:0000313" key="12">
    <source>
        <dbReference type="EMBL" id="EFC36367.1"/>
    </source>
</evidence>
<dbReference type="GO" id="GO:0003868">
    <property type="term" value="F:4-hydroxyphenylpyruvate dioxygenase activity"/>
    <property type="evidence" value="ECO:0007669"/>
    <property type="project" value="InterPro"/>
</dbReference>
<dbReference type="GO" id="GO:0006559">
    <property type="term" value="P:L-phenylalanine catabolic process"/>
    <property type="evidence" value="ECO:0007669"/>
    <property type="project" value="UniProtKB-KW"/>
</dbReference>
<evidence type="ECO:0000256" key="1">
    <source>
        <dbReference type="ARBA" id="ARBA00005162"/>
    </source>
</evidence>
<dbReference type="Gene3D" id="3.10.180.10">
    <property type="entry name" value="2,3-Dihydroxybiphenyl 1,2-Dioxygenase, domain 1"/>
    <property type="match status" value="2"/>
</dbReference>
<name>D2W3C8_NAEGR</name>
<evidence type="ECO:0000256" key="3">
    <source>
        <dbReference type="ARBA" id="ARBA00013222"/>
    </source>
</evidence>
<evidence type="ECO:0000256" key="10">
    <source>
        <dbReference type="PIRSR" id="PIRSR009283-1"/>
    </source>
</evidence>
<comment type="cofactor">
    <cofactor evidence="10">
        <name>Fe cation</name>
        <dbReference type="ChEBI" id="CHEBI:24875"/>
    </cofactor>
    <text evidence="10">Binds 1 Fe cation per subunit.</text>
</comment>
<dbReference type="KEGG" id="ngr:NAEGRDRAFT_82225"/>
<dbReference type="STRING" id="5762.D2W3C8"/>
<dbReference type="PIRSF" id="PIRSF009283">
    <property type="entry name" value="HPP_dOase"/>
    <property type="match status" value="1"/>
</dbReference>
<dbReference type="PROSITE" id="PS51819">
    <property type="entry name" value="VOC"/>
    <property type="match status" value="2"/>
</dbReference>
<evidence type="ECO:0000313" key="13">
    <source>
        <dbReference type="Proteomes" id="UP000006671"/>
    </source>
</evidence>
<dbReference type="CDD" id="cd07250">
    <property type="entry name" value="HPPD_C_like"/>
    <property type="match status" value="1"/>
</dbReference>
<dbReference type="PANTHER" id="PTHR11959">
    <property type="entry name" value="4-HYDROXYPHENYLPYRUVATE DIOXYGENASE"/>
    <property type="match status" value="1"/>
</dbReference>
<sequence>MMTAQVPAGKFIAFDYVEFWVGNAVQARDYYISRFGFKPYAFKGLETGSKELVTHVIRQNNTILAFSSPLLPASKSAIAKEMTAHHAEHGDGVKDIAFTVDNAEAIYKAAVENGAISVREPTVLTDELGSVKIASVRTYGETIHTFVERAEYKGKFLPGFRIIEESIVEPFENFTPSLGLLYVDHIVGNQGWGEMTPVCDWYEQKLGFHKFWSVDDSVMHTEFSALSSTVMADSEENVKMPINEPAKGKKMSQIEEFVNFYGGAGAQHIALRTEDIIHTVTQMRARGVAFLPTPDSYYDNLRKRLAHAPITVKEDIDVLQKLKILVDFDDKGYLLQIFTKPVEDRPTLFYEIIQRANNSGFGAGNFKALFESIEQEQERRGTLVETCDYKIQC</sequence>
<dbReference type="InParanoid" id="D2W3C8"/>
<dbReference type="SUPFAM" id="SSF54593">
    <property type="entry name" value="Glyoxalase/Bleomycin resistance protein/Dihydroxybiphenyl dioxygenase"/>
    <property type="match status" value="1"/>
</dbReference>
<evidence type="ECO:0000256" key="4">
    <source>
        <dbReference type="ARBA" id="ARBA00022723"/>
    </source>
</evidence>
<dbReference type="OrthoDB" id="414569at2759"/>
<keyword evidence="5" id="KW-0677">Repeat</keyword>
<dbReference type="InterPro" id="IPR004360">
    <property type="entry name" value="Glyas_Fos-R_dOase_dom"/>
</dbReference>
<feature type="binding site" evidence="10">
    <location>
        <position position="185"/>
    </location>
    <ligand>
        <name>Fe cation</name>
        <dbReference type="ChEBI" id="CHEBI:24875"/>
    </ligand>
</feature>
<proteinExistence type="inferred from homology"/>
<dbReference type="VEuPathDB" id="AmoebaDB:NAEGRDRAFT_82225"/>
<dbReference type="GeneID" id="8862499"/>
<keyword evidence="4 10" id="KW-0479">Metal-binding</keyword>
<keyword evidence="6" id="KW-0828">Tyrosine catabolism</keyword>
<dbReference type="Proteomes" id="UP000006671">
    <property type="component" value="Unassembled WGS sequence"/>
</dbReference>
<dbReference type="CDD" id="cd08342">
    <property type="entry name" value="HPPD_N_like"/>
    <property type="match status" value="1"/>
</dbReference>
<reference evidence="12 13" key="1">
    <citation type="journal article" date="2010" name="Cell">
        <title>The genome of Naegleria gruberi illuminates early eukaryotic versatility.</title>
        <authorList>
            <person name="Fritz-Laylin L.K."/>
            <person name="Prochnik S.E."/>
            <person name="Ginger M.L."/>
            <person name="Dacks J.B."/>
            <person name="Carpenter M.L."/>
            <person name="Field M.C."/>
            <person name="Kuo A."/>
            <person name="Paredez A."/>
            <person name="Chapman J."/>
            <person name="Pham J."/>
            <person name="Shu S."/>
            <person name="Neupane R."/>
            <person name="Cipriano M."/>
            <person name="Mancuso J."/>
            <person name="Tu H."/>
            <person name="Salamov A."/>
            <person name="Lindquist E."/>
            <person name="Shapiro H."/>
            <person name="Lucas S."/>
            <person name="Grigoriev I.V."/>
            <person name="Cande W.Z."/>
            <person name="Fulton C."/>
            <person name="Rokhsar D.S."/>
            <person name="Dawson S.C."/>
        </authorList>
    </citation>
    <scope>NUCLEOTIDE SEQUENCE [LARGE SCALE GENOMIC DNA]</scope>
    <source>
        <strain evidence="12 13">NEG-M</strain>
    </source>
</reference>
<keyword evidence="8" id="KW-0585">Phenylalanine catabolism</keyword>
<dbReference type="PANTHER" id="PTHR11959:SF1">
    <property type="entry name" value="4-HYDROXYPHENYLPYRUVATE DIOXYGENASE"/>
    <property type="match status" value="1"/>
</dbReference>
<organism evidence="13">
    <name type="scientific">Naegleria gruberi</name>
    <name type="common">Amoeba</name>
    <dbReference type="NCBI Taxonomy" id="5762"/>
    <lineage>
        <taxon>Eukaryota</taxon>
        <taxon>Discoba</taxon>
        <taxon>Heterolobosea</taxon>
        <taxon>Tetramitia</taxon>
        <taxon>Eutetramitia</taxon>
        <taxon>Vahlkampfiidae</taxon>
        <taxon>Naegleria</taxon>
    </lineage>
</organism>
<dbReference type="InterPro" id="IPR037523">
    <property type="entry name" value="VOC_core"/>
</dbReference>
<keyword evidence="13" id="KW-1185">Reference proteome</keyword>
<comment type="similarity">
    <text evidence="2 9">Belongs to the 4HPPD family.</text>
</comment>
<keyword evidence="7 10" id="KW-0408">Iron</keyword>
<dbReference type="OMA" id="DPFPVKG"/>
<dbReference type="FunFam" id="3.10.180.10:FF:000001">
    <property type="entry name" value="4-hydroxyphenylpyruvate dioxygenase"/>
    <property type="match status" value="1"/>
</dbReference>
<dbReference type="GO" id="GO:0046872">
    <property type="term" value="F:metal ion binding"/>
    <property type="evidence" value="ECO:0007669"/>
    <property type="project" value="UniProtKB-KW"/>
</dbReference>
<dbReference type="NCBIfam" id="TIGR01263">
    <property type="entry name" value="4HPPD"/>
    <property type="match status" value="1"/>
</dbReference>
<feature type="binding site" evidence="10">
    <location>
        <position position="351"/>
    </location>
    <ligand>
        <name>Fe cation</name>
        <dbReference type="ChEBI" id="CHEBI:24875"/>
    </ligand>
</feature>
<evidence type="ECO:0000259" key="11">
    <source>
        <dbReference type="PROSITE" id="PS51819"/>
    </source>
</evidence>
<feature type="domain" description="VOC" evidence="11">
    <location>
        <begin position="13"/>
        <end position="149"/>
    </location>
</feature>
<dbReference type="InterPro" id="IPR005956">
    <property type="entry name" value="4OHPhenylPyrv_dOase"/>
</dbReference>
<dbReference type="InterPro" id="IPR029068">
    <property type="entry name" value="Glyas_Bleomycin-R_OHBP_Dase"/>
</dbReference>
<dbReference type="AlphaFoldDB" id="D2W3C8"/>
<dbReference type="EMBL" id="GG738931">
    <property type="protein sequence ID" value="EFC36367.1"/>
    <property type="molecule type" value="Genomic_DNA"/>
</dbReference>
<dbReference type="InterPro" id="IPR041736">
    <property type="entry name" value="4OHPhenylPyrv_dOase_N"/>
</dbReference>
<gene>
    <name evidence="12" type="ORF">NAEGRDRAFT_82225</name>
</gene>
<comment type="pathway">
    <text evidence="1">Amino-acid degradation; L-phenylalanine degradation; acetoacetate and fumarate from L-phenylalanine: step 3/6.</text>
</comment>
<dbReference type="InterPro" id="IPR041735">
    <property type="entry name" value="4OHPhenylPyrv_dOase_C"/>
</dbReference>
<dbReference type="eggNOG" id="KOG0638">
    <property type="taxonomic scope" value="Eukaryota"/>
</dbReference>
<dbReference type="Pfam" id="PF00903">
    <property type="entry name" value="Glyoxalase"/>
    <property type="match status" value="1"/>
</dbReference>
<evidence type="ECO:0000256" key="5">
    <source>
        <dbReference type="ARBA" id="ARBA00022737"/>
    </source>
</evidence>
<evidence type="ECO:0000256" key="6">
    <source>
        <dbReference type="ARBA" id="ARBA00022878"/>
    </source>
</evidence>
<evidence type="ECO:0000256" key="9">
    <source>
        <dbReference type="PIRNR" id="PIRNR009283"/>
    </source>
</evidence>
<dbReference type="GO" id="GO:0006572">
    <property type="term" value="P:L-tyrosine catabolic process"/>
    <property type="evidence" value="ECO:0007669"/>
    <property type="project" value="UniProtKB-KW"/>
</dbReference>
<accession>D2W3C8</accession>
<dbReference type="RefSeq" id="XP_002669111.1">
    <property type="nucleotide sequence ID" value="XM_002669065.1"/>
</dbReference>
<evidence type="ECO:0000256" key="8">
    <source>
        <dbReference type="ARBA" id="ARBA00023232"/>
    </source>
</evidence>
<feature type="domain" description="VOC" evidence="11">
    <location>
        <begin position="182"/>
        <end position="340"/>
    </location>
</feature>
<evidence type="ECO:0000256" key="2">
    <source>
        <dbReference type="ARBA" id="ARBA00005877"/>
    </source>
</evidence>